<dbReference type="PRINTS" id="PR00385">
    <property type="entry name" value="P450"/>
</dbReference>
<name>A0A2Z6JIA1_DANGI</name>
<dbReference type="InterPro" id="IPR001128">
    <property type="entry name" value="Cyt_P450"/>
</dbReference>
<dbReference type="AlphaFoldDB" id="A0A2Z6JIA1"/>
<keyword evidence="7 9" id="KW-0503">Monooxygenase</keyword>
<dbReference type="InterPro" id="IPR036396">
    <property type="entry name" value="Cyt_P450_sf"/>
</dbReference>
<accession>A0A2Z6JIA1</accession>
<dbReference type="PANTHER" id="PTHR24291:SF187">
    <property type="entry name" value="CYTOCHROME P450 4AE1-RELATED"/>
    <property type="match status" value="1"/>
</dbReference>
<feature type="binding site" description="axial binding residue" evidence="8">
    <location>
        <position position="456"/>
    </location>
    <ligand>
        <name>heme</name>
        <dbReference type="ChEBI" id="CHEBI:30413"/>
    </ligand>
    <ligandPart>
        <name>Fe</name>
        <dbReference type="ChEBI" id="CHEBI:18248"/>
    </ligandPart>
</feature>
<dbReference type="InterPro" id="IPR017972">
    <property type="entry name" value="Cyt_P450_CS"/>
</dbReference>
<keyword evidence="6 8" id="KW-0408">Iron</keyword>
<dbReference type="EMBL" id="BK010525">
    <property type="protein sequence ID" value="DAB41808.1"/>
    <property type="molecule type" value="mRNA"/>
</dbReference>
<dbReference type="PRINTS" id="PR00463">
    <property type="entry name" value="EP450I"/>
</dbReference>
<dbReference type="InterPro" id="IPR002401">
    <property type="entry name" value="Cyt_P450_E_grp-I"/>
</dbReference>
<evidence type="ECO:0000256" key="8">
    <source>
        <dbReference type="PIRSR" id="PIRSR602401-1"/>
    </source>
</evidence>
<protein>
    <submittedName>
        <fullName evidence="10">Cytochrome P450 CYP405A7</fullName>
    </submittedName>
</protein>
<evidence type="ECO:0000313" key="10">
    <source>
        <dbReference type="EMBL" id="DAB41808.1"/>
    </source>
</evidence>
<keyword evidence="5 9" id="KW-0560">Oxidoreductase</keyword>
<evidence type="ECO:0000256" key="7">
    <source>
        <dbReference type="ARBA" id="ARBA00023033"/>
    </source>
</evidence>
<dbReference type="GO" id="GO:0020037">
    <property type="term" value="F:heme binding"/>
    <property type="evidence" value="ECO:0007669"/>
    <property type="project" value="InterPro"/>
</dbReference>
<dbReference type="Gene3D" id="1.10.630.10">
    <property type="entry name" value="Cytochrome P450"/>
    <property type="match status" value="1"/>
</dbReference>
<organism evidence="10">
    <name type="scientific">Danaus gilippus</name>
    <name type="common">Queen butterfly</name>
    <dbReference type="NCBI Taxonomy" id="166024"/>
    <lineage>
        <taxon>Eukaryota</taxon>
        <taxon>Metazoa</taxon>
        <taxon>Ecdysozoa</taxon>
        <taxon>Arthropoda</taxon>
        <taxon>Hexapoda</taxon>
        <taxon>Insecta</taxon>
        <taxon>Pterygota</taxon>
        <taxon>Neoptera</taxon>
        <taxon>Endopterygota</taxon>
        <taxon>Lepidoptera</taxon>
        <taxon>Glossata</taxon>
        <taxon>Ditrysia</taxon>
        <taxon>Papilionoidea</taxon>
        <taxon>Nymphalidae</taxon>
        <taxon>Danainae</taxon>
        <taxon>Danaini</taxon>
        <taxon>Danaina</taxon>
        <taxon>Danaus</taxon>
        <taxon>Anosia</taxon>
    </lineage>
</organism>
<evidence type="ECO:0000256" key="4">
    <source>
        <dbReference type="ARBA" id="ARBA00022723"/>
    </source>
</evidence>
<sequence length="512" mass="59783">MIFLLIVSLLIFLIIYREYQRKSSLRWKKLQAFPGDTPLPFIGNSLQLGFDSDEVSHKLMAMWERHGKRNFRVSVGSEDWIMISDPNDVGALLNHPSELSKPLERNTAMKPFFGNSISSSDGERWKSTRKLMTSSFHFKTLEKRVVDVNNHCNNLFNILDTFQGRGSVNLYTYLRPYMFDILCSTLMGVDSHFLNNLDHPYLEANGKVVNIITQNYFSYWRNIPTFFKISPQYRRMMKTVKTIVDTSTAVCLQRKKIFNKIREEMETFHKNSDIEIVTLLNNKAGDDGCMLDKFLLTKLPNGNPIPDDIIEEEISLICFKGHYTTTLTICHTLYYVAKYPEIQKQIIEEQRCIFNNDMSKKPTYKNLNDMKYLEAVIKESMRILPPVTKIGRQLKKDFQFDDGRIAPAGSSVIVFFEAMYQNPNIFPEPEKFDPERFFSNMHLFSFVPFSAGPRNCIGFRYAWVIMKATLSNMLRRYEVFPCDPDDEPQFAYRILTESKNGIYLKLKKRNFI</sequence>
<evidence type="ECO:0000256" key="6">
    <source>
        <dbReference type="ARBA" id="ARBA00023004"/>
    </source>
</evidence>
<dbReference type="Pfam" id="PF00067">
    <property type="entry name" value="p450"/>
    <property type="match status" value="1"/>
</dbReference>
<dbReference type="GO" id="GO:0016705">
    <property type="term" value="F:oxidoreductase activity, acting on paired donors, with incorporation or reduction of molecular oxygen"/>
    <property type="evidence" value="ECO:0007669"/>
    <property type="project" value="InterPro"/>
</dbReference>
<evidence type="ECO:0000256" key="1">
    <source>
        <dbReference type="ARBA" id="ARBA00001971"/>
    </source>
</evidence>
<comment type="similarity">
    <text evidence="2 9">Belongs to the cytochrome P450 family.</text>
</comment>
<keyword evidence="3 8" id="KW-0349">Heme</keyword>
<dbReference type="GO" id="GO:0005506">
    <property type="term" value="F:iron ion binding"/>
    <property type="evidence" value="ECO:0007669"/>
    <property type="project" value="InterPro"/>
</dbReference>
<proteinExistence type="evidence at transcript level"/>
<gene>
    <name evidence="10" type="primary">CYP405A7</name>
</gene>
<evidence type="ECO:0000256" key="5">
    <source>
        <dbReference type="ARBA" id="ARBA00023002"/>
    </source>
</evidence>
<dbReference type="InterPro" id="IPR050196">
    <property type="entry name" value="Cytochrome_P450_Monoox"/>
</dbReference>
<evidence type="ECO:0000256" key="9">
    <source>
        <dbReference type="RuleBase" id="RU000461"/>
    </source>
</evidence>
<dbReference type="PROSITE" id="PS00086">
    <property type="entry name" value="CYTOCHROME_P450"/>
    <property type="match status" value="1"/>
</dbReference>
<dbReference type="PANTHER" id="PTHR24291">
    <property type="entry name" value="CYTOCHROME P450 FAMILY 4"/>
    <property type="match status" value="1"/>
</dbReference>
<dbReference type="SUPFAM" id="SSF48264">
    <property type="entry name" value="Cytochrome P450"/>
    <property type="match status" value="1"/>
</dbReference>
<evidence type="ECO:0000256" key="2">
    <source>
        <dbReference type="ARBA" id="ARBA00010617"/>
    </source>
</evidence>
<reference evidence="10" key="1">
    <citation type="journal article" date="2018" name="J. Mol. Evol.">
        <title>Evolution of the Biosynthetic Pathway for Cyanogenic Glucosides in Lepidoptera.</title>
        <authorList>
            <person name="Zagrobelny M."/>
            <person name="Jensen M.K."/>
            <person name="Vogel H."/>
            <person name="Feyereisen R."/>
            <person name="Bak S."/>
        </authorList>
    </citation>
    <scope>NUCLEOTIDE SEQUENCE</scope>
</reference>
<keyword evidence="4 8" id="KW-0479">Metal-binding</keyword>
<comment type="cofactor">
    <cofactor evidence="1 8">
        <name>heme</name>
        <dbReference type="ChEBI" id="CHEBI:30413"/>
    </cofactor>
</comment>
<dbReference type="GO" id="GO:0004497">
    <property type="term" value="F:monooxygenase activity"/>
    <property type="evidence" value="ECO:0007669"/>
    <property type="project" value="UniProtKB-KW"/>
</dbReference>
<evidence type="ECO:0000256" key="3">
    <source>
        <dbReference type="ARBA" id="ARBA00022617"/>
    </source>
</evidence>